<name>A0A2K3LG84_TRIPR</name>
<reference evidence="2 3" key="2">
    <citation type="journal article" date="2017" name="Front. Plant Sci.">
        <title>Gene Classification and Mining of Molecular Markers Useful in Red Clover (Trifolium pratense) Breeding.</title>
        <authorList>
            <person name="Istvanek J."/>
            <person name="Dluhosova J."/>
            <person name="Dluhos P."/>
            <person name="Patkova L."/>
            <person name="Nedelnik J."/>
            <person name="Repkova J."/>
        </authorList>
    </citation>
    <scope>NUCLEOTIDE SEQUENCE [LARGE SCALE GENOMIC DNA]</scope>
    <source>
        <strain evidence="3">cv. Tatra</strain>
        <tissue evidence="2">Young leaves</tissue>
    </source>
</reference>
<sequence length="115" mass="12210">MCGGSFPVPRPEVPAGEFLPPPPRGNICPHPHKSPWESAGMDASSPIPAPKSHRGSFYLHLHSHVEKILIFGALNGAIPAGIRSNGCKLTSLDGLVVGAVMALMRLNLKSKDEIQ</sequence>
<dbReference type="EMBL" id="ASHM01032520">
    <property type="protein sequence ID" value="PNX77534.1"/>
    <property type="molecule type" value="Genomic_DNA"/>
</dbReference>
<organism evidence="2 3">
    <name type="scientific">Trifolium pratense</name>
    <name type="common">Red clover</name>
    <dbReference type="NCBI Taxonomy" id="57577"/>
    <lineage>
        <taxon>Eukaryota</taxon>
        <taxon>Viridiplantae</taxon>
        <taxon>Streptophyta</taxon>
        <taxon>Embryophyta</taxon>
        <taxon>Tracheophyta</taxon>
        <taxon>Spermatophyta</taxon>
        <taxon>Magnoliopsida</taxon>
        <taxon>eudicotyledons</taxon>
        <taxon>Gunneridae</taxon>
        <taxon>Pentapetalae</taxon>
        <taxon>rosids</taxon>
        <taxon>fabids</taxon>
        <taxon>Fabales</taxon>
        <taxon>Fabaceae</taxon>
        <taxon>Papilionoideae</taxon>
        <taxon>50 kb inversion clade</taxon>
        <taxon>NPAAA clade</taxon>
        <taxon>Hologalegina</taxon>
        <taxon>IRL clade</taxon>
        <taxon>Trifolieae</taxon>
        <taxon>Trifolium</taxon>
    </lineage>
</organism>
<comment type="caution">
    <text evidence="2">The sequence shown here is derived from an EMBL/GenBank/DDBJ whole genome shotgun (WGS) entry which is preliminary data.</text>
</comment>
<protein>
    <submittedName>
        <fullName evidence="2">Uncharacterized protein</fullName>
    </submittedName>
</protein>
<gene>
    <name evidence="2" type="ORF">L195_g033502</name>
</gene>
<proteinExistence type="predicted"/>
<feature type="non-terminal residue" evidence="2">
    <location>
        <position position="115"/>
    </location>
</feature>
<evidence type="ECO:0000313" key="2">
    <source>
        <dbReference type="EMBL" id="PNX77534.1"/>
    </source>
</evidence>
<evidence type="ECO:0000313" key="3">
    <source>
        <dbReference type="Proteomes" id="UP000236291"/>
    </source>
</evidence>
<evidence type="ECO:0000256" key="1">
    <source>
        <dbReference type="SAM" id="MobiDB-lite"/>
    </source>
</evidence>
<feature type="region of interest" description="Disordered" evidence="1">
    <location>
        <begin position="1"/>
        <end position="47"/>
    </location>
</feature>
<dbReference type="AlphaFoldDB" id="A0A2K3LG84"/>
<dbReference type="Proteomes" id="UP000236291">
    <property type="component" value="Unassembled WGS sequence"/>
</dbReference>
<accession>A0A2K3LG84</accession>
<reference evidence="2 3" key="1">
    <citation type="journal article" date="2014" name="Am. J. Bot.">
        <title>Genome assembly and annotation for red clover (Trifolium pratense; Fabaceae).</title>
        <authorList>
            <person name="Istvanek J."/>
            <person name="Jaros M."/>
            <person name="Krenek A."/>
            <person name="Repkova J."/>
        </authorList>
    </citation>
    <scope>NUCLEOTIDE SEQUENCE [LARGE SCALE GENOMIC DNA]</scope>
    <source>
        <strain evidence="3">cv. Tatra</strain>
        <tissue evidence="2">Young leaves</tissue>
    </source>
</reference>